<dbReference type="Proteomes" id="UP001055811">
    <property type="component" value="Linkage Group LG05"/>
</dbReference>
<reference evidence="2" key="1">
    <citation type="journal article" date="2022" name="Mol. Ecol. Resour.">
        <title>The genomes of chicory, endive, great burdock and yacon provide insights into Asteraceae palaeo-polyploidization history and plant inulin production.</title>
        <authorList>
            <person name="Fan W."/>
            <person name="Wang S."/>
            <person name="Wang H."/>
            <person name="Wang A."/>
            <person name="Jiang F."/>
            <person name="Liu H."/>
            <person name="Zhao H."/>
            <person name="Xu D."/>
            <person name="Zhang Y."/>
        </authorList>
    </citation>
    <scope>NUCLEOTIDE SEQUENCE [LARGE SCALE GENOMIC DNA]</scope>
    <source>
        <strain evidence="2">cv. Punajuju</strain>
    </source>
</reference>
<accession>A0ACB9CWZ9</accession>
<sequence>MVSSKEQNSIYDIKISSVVPGFTSRMRAPQELTAMDLAMKLHYVQFVYYFSTPAFDGLTMFQIKGIMINWLDHAYIPCGRLRREDSGRPFIKCNDSGLRIIEARCHQCLDDWLKSKDDARHKFLVPNHVIGPDLTYSPLVMIQITKFRCGAISIGMSWSHVLGDAISAMNFIKLWTQVIVGNYPTKPLIMIQQNAQTCIIQSPNQGPDPLSIKQVGPVGDFWSTSNNSKMETFSLFIPMSKLIQLQEKISQEKVDPKIPLFESICVVIWKCLGKTRHGSGLKVVTVCKNDLKNRPKGIITNKNQTICVVKTNVSIAECNMMHLGSLMMNQAVDERKKIEEAMESEDKLPDFIIYGANLTFVDLSDASFYDMEVTGQKPVYVSCVIDNIGDNGVVLVLQPPKGCSDGRIVNITLLENEVVELKKILKEDWCIA</sequence>
<organism evidence="1 2">
    <name type="scientific">Cichorium intybus</name>
    <name type="common">Chicory</name>
    <dbReference type="NCBI Taxonomy" id="13427"/>
    <lineage>
        <taxon>Eukaryota</taxon>
        <taxon>Viridiplantae</taxon>
        <taxon>Streptophyta</taxon>
        <taxon>Embryophyta</taxon>
        <taxon>Tracheophyta</taxon>
        <taxon>Spermatophyta</taxon>
        <taxon>Magnoliopsida</taxon>
        <taxon>eudicotyledons</taxon>
        <taxon>Gunneridae</taxon>
        <taxon>Pentapetalae</taxon>
        <taxon>asterids</taxon>
        <taxon>campanulids</taxon>
        <taxon>Asterales</taxon>
        <taxon>Asteraceae</taxon>
        <taxon>Cichorioideae</taxon>
        <taxon>Cichorieae</taxon>
        <taxon>Cichoriinae</taxon>
        <taxon>Cichorium</taxon>
    </lineage>
</organism>
<name>A0ACB9CWZ9_CICIN</name>
<evidence type="ECO:0000313" key="1">
    <source>
        <dbReference type="EMBL" id="KAI3738847.1"/>
    </source>
</evidence>
<evidence type="ECO:0000313" key="2">
    <source>
        <dbReference type="Proteomes" id="UP001055811"/>
    </source>
</evidence>
<dbReference type="EMBL" id="CM042013">
    <property type="protein sequence ID" value="KAI3738847.1"/>
    <property type="molecule type" value="Genomic_DNA"/>
</dbReference>
<proteinExistence type="predicted"/>
<reference evidence="1 2" key="2">
    <citation type="journal article" date="2022" name="Mol. Ecol. Resour.">
        <title>The genomes of chicory, endive, great burdock and yacon provide insights into Asteraceae paleo-polyploidization history and plant inulin production.</title>
        <authorList>
            <person name="Fan W."/>
            <person name="Wang S."/>
            <person name="Wang H."/>
            <person name="Wang A."/>
            <person name="Jiang F."/>
            <person name="Liu H."/>
            <person name="Zhao H."/>
            <person name="Xu D."/>
            <person name="Zhang Y."/>
        </authorList>
    </citation>
    <scope>NUCLEOTIDE SEQUENCE [LARGE SCALE GENOMIC DNA]</scope>
    <source>
        <strain evidence="2">cv. Punajuju</strain>
        <tissue evidence="1">Leaves</tissue>
    </source>
</reference>
<comment type="caution">
    <text evidence="1">The sequence shown here is derived from an EMBL/GenBank/DDBJ whole genome shotgun (WGS) entry which is preliminary data.</text>
</comment>
<protein>
    <submittedName>
        <fullName evidence="1">Uncharacterized protein</fullName>
    </submittedName>
</protein>
<gene>
    <name evidence="1" type="ORF">L2E82_29037</name>
</gene>
<keyword evidence="2" id="KW-1185">Reference proteome</keyword>